<protein>
    <recommendedName>
        <fullName evidence="8">BHLH domain-containing protein</fullName>
    </recommendedName>
</protein>
<dbReference type="PROSITE" id="PS50888">
    <property type="entry name" value="BHLH"/>
    <property type="match status" value="1"/>
</dbReference>
<dbReference type="AlphaFoldDB" id="A0AAN9FPB1"/>
<evidence type="ECO:0000256" key="2">
    <source>
        <dbReference type="ARBA" id="ARBA00011738"/>
    </source>
</evidence>
<keyword evidence="5" id="KW-0804">Transcription</keyword>
<dbReference type="GO" id="GO:0000977">
    <property type="term" value="F:RNA polymerase II transcription regulatory region sequence-specific DNA binding"/>
    <property type="evidence" value="ECO:0007669"/>
    <property type="project" value="TreeGrafter"/>
</dbReference>
<sequence length="230" mass="26513">MFPLQRGNELVFQFSNNGFHHQHKISQDLILDHDHHHDKKLRTSQPNELFYGVDETNNEYTKKMVHRDLERQRRQEMATLHTSLRSLFPLEFIKGKRTLSDQINVAVNYINHLQKNIKELSDKRDELKKLSNIPNLEKSHETKHASSSTFTLHHNNGAVEIEISSGFKEEGPPLSKLLELLLEEGLEVVNCLSTQVNGRLLHSLQCEVNNSDSVDPSELRRKISNLSPSP</sequence>
<dbReference type="InterPro" id="IPR036638">
    <property type="entry name" value="HLH_DNA-bd_sf"/>
</dbReference>
<dbReference type="GO" id="GO:0090575">
    <property type="term" value="C:RNA polymerase II transcription regulator complex"/>
    <property type="evidence" value="ECO:0007669"/>
    <property type="project" value="TreeGrafter"/>
</dbReference>
<accession>A0AAN9FPB1</accession>
<dbReference type="GO" id="GO:0000981">
    <property type="term" value="F:DNA-binding transcription factor activity, RNA polymerase II-specific"/>
    <property type="evidence" value="ECO:0007669"/>
    <property type="project" value="TreeGrafter"/>
</dbReference>
<name>A0AAN9FPB1_CLITE</name>
<keyword evidence="10" id="KW-1185">Reference proteome</keyword>
<evidence type="ECO:0000259" key="8">
    <source>
        <dbReference type="PROSITE" id="PS50888"/>
    </source>
</evidence>
<comment type="caution">
    <text evidence="9">The sequence shown here is derived from an EMBL/GenBank/DDBJ whole genome shotgun (WGS) entry which is preliminary data.</text>
</comment>
<evidence type="ECO:0000256" key="6">
    <source>
        <dbReference type="ARBA" id="ARBA00023242"/>
    </source>
</evidence>
<evidence type="ECO:0000256" key="1">
    <source>
        <dbReference type="ARBA" id="ARBA00004123"/>
    </source>
</evidence>
<feature type="region of interest" description="Disordered" evidence="7">
    <location>
        <begin position="211"/>
        <end position="230"/>
    </location>
</feature>
<dbReference type="SUPFAM" id="SSF47459">
    <property type="entry name" value="HLH, helix-loop-helix DNA-binding domain"/>
    <property type="match status" value="1"/>
</dbReference>
<evidence type="ECO:0000313" key="9">
    <source>
        <dbReference type="EMBL" id="KAK7280034.1"/>
    </source>
</evidence>
<dbReference type="GO" id="GO:0046983">
    <property type="term" value="F:protein dimerization activity"/>
    <property type="evidence" value="ECO:0007669"/>
    <property type="project" value="InterPro"/>
</dbReference>
<keyword evidence="4" id="KW-0238">DNA-binding</keyword>
<keyword evidence="3" id="KW-0805">Transcription regulation</keyword>
<dbReference type="Pfam" id="PF00010">
    <property type="entry name" value="HLH"/>
    <property type="match status" value="1"/>
</dbReference>
<dbReference type="PANTHER" id="PTHR13935:SF106">
    <property type="entry name" value="ACHAETE-SCUTE COMPLEX PROTEIN T5-RELATED"/>
    <property type="match status" value="1"/>
</dbReference>
<evidence type="ECO:0000256" key="7">
    <source>
        <dbReference type="SAM" id="MobiDB-lite"/>
    </source>
</evidence>
<evidence type="ECO:0000256" key="3">
    <source>
        <dbReference type="ARBA" id="ARBA00023015"/>
    </source>
</evidence>
<comment type="subcellular location">
    <subcellularLocation>
        <location evidence="1">Nucleus</location>
    </subcellularLocation>
</comment>
<dbReference type="FunFam" id="4.10.280.10:FF:000085">
    <property type="entry name" value="Transcription factor bHLH126"/>
    <property type="match status" value="1"/>
</dbReference>
<gene>
    <name evidence="9" type="ORF">RJT34_25096</name>
</gene>
<evidence type="ECO:0000256" key="4">
    <source>
        <dbReference type="ARBA" id="ARBA00023125"/>
    </source>
</evidence>
<comment type="subunit">
    <text evidence="2">Homodimer.</text>
</comment>
<feature type="domain" description="BHLH" evidence="8">
    <location>
        <begin position="61"/>
        <end position="113"/>
    </location>
</feature>
<dbReference type="EMBL" id="JAYKXN010000006">
    <property type="protein sequence ID" value="KAK7280034.1"/>
    <property type="molecule type" value="Genomic_DNA"/>
</dbReference>
<dbReference type="InterPro" id="IPR011598">
    <property type="entry name" value="bHLH_dom"/>
</dbReference>
<dbReference type="Proteomes" id="UP001359559">
    <property type="component" value="Unassembled WGS sequence"/>
</dbReference>
<proteinExistence type="predicted"/>
<evidence type="ECO:0000313" key="10">
    <source>
        <dbReference type="Proteomes" id="UP001359559"/>
    </source>
</evidence>
<evidence type="ECO:0000256" key="5">
    <source>
        <dbReference type="ARBA" id="ARBA00023163"/>
    </source>
</evidence>
<organism evidence="9 10">
    <name type="scientific">Clitoria ternatea</name>
    <name type="common">Butterfly pea</name>
    <dbReference type="NCBI Taxonomy" id="43366"/>
    <lineage>
        <taxon>Eukaryota</taxon>
        <taxon>Viridiplantae</taxon>
        <taxon>Streptophyta</taxon>
        <taxon>Embryophyta</taxon>
        <taxon>Tracheophyta</taxon>
        <taxon>Spermatophyta</taxon>
        <taxon>Magnoliopsida</taxon>
        <taxon>eudicotyledons</taxon>
        <taxon>Gunneridae</taxon>
        <taxon>Pentapetalae</taxon>
        <taxon>rosids</taxon>
        <taxon>fabids</taxon>
        <taxon>Fabales</taxon>
        <taxon>Fabaceae</taxon>
        <taxon>Papilionoideae</taxon>
        <taxon>50 kb inversion clade</taxon>
        <taxon>NPAAA clade</taxon>
        <taxon>indigoferoid/millettioid clade</taxon>
        <taxon>Phaseoleae</taxon>
        <taxon>Clitoria</taxon>
    </lineage>
</organism>
<dbReference type="PANTHER" id="PTHR13935">
    <property type="entry name" value="ACHAETE-SCUTE TRANSCRIPTION FACTOR-RELATED"/>
    <property type="match status" value="1"/>
</dbReference>
<dbReference type="CDD" id="cd18914">
    <property type="entry name" value="bHLH_AtORG2_like"/>
    <property type="match status" value="1"/>
</dbReference>
<keyword evidence="6" id="KW-0539">Nucleus</keyword>
<dbReference type="InterPro" id="IPR015660">
    <property type="entry name" value="MASH1/Ascl1a-like"/>
</dbReference>
<reference evidence="9 10" key="1">
    <citation type="submission" date="2024-01" db="EMBL/GenBank/DDBJ databases">
        <title>The genomes of 5 underutilized Papilionoideae crops provide insights into root nodulation and disease resistance.</title>
        <authorList>
            <person name="Yuan L."/>
        </authorList>
    </citation>
    <scope>NUCLEOTIDE SEQUENCE [LARGE SCALE GENOMIC DNA]</scope>
    <source>
        <strain evidence="9">LY-2023</strain>
        <tissue evidence="9">Leaf</tissue>
    </source>
</reference>
<dbReference type="Gene3D" id="4.10.280.10">
    <property type="entry name" value="Helix-loop-helix DNA-binding domain"/>
    <property type="match status" value="1"/>
</dbReference>